<evidence type="ECO:0000313" key="3">
    <source>
        <dbReference type="Proteomes" id="UP000093561"/>
    </source>
</evidence>
<dbReference type="AlphaFoldDB" id="A0AAF5PJV0"/>
<reference evidence="3" key="2">
    <citation type="journal article" date="2016" name="Mol. Ecol.">
        <title>Population genomics of the filarial nematode parasite Wuchereria bancrofti from mosquitoes.</title>
        <authorList>
            <person name="Small S.T."/>
            <person name="Reimer L.J."/>
            <person name="Tisch D.J."/>
            <person name="King C.L."/>
            <person name="Christensen B.M."/>
            <person name="Siba P.M."/>
            <person name="Kazura J.W."/>
            <person name="Serre D."/>
            <person name="Zimmerman P.A."/>
        </authorList>
    </citation>
    <scope>NUCLEOTIDE SEQUENCE</scope>
    <source>
        <strain evidence="3">pt0022</strain>
    </source>
</reference>
<reference evidence="3" key="1">
    <citation type="submission" date="2015-03" db="EMBL/GenBank/DDBJ databases">
        <title>Wuchereria bancrofti Genome Sequencing Papua New Guinea Strain.</title>
        <authorList>
            <person name="Small S.T."/>
            <person name="Serre D."/>
            <person name="Zimmerman P.A."/>
        </authorList>
    </citation>
    <scope>NUCLEOTIDE SEQUENCE [LARGE SCALE GENOMIC DNA]</scope>
    <source>
        <strain evidence="3">pt0022</strain>
    </source>
</reference>
<keyword evidence="2" id="KW-0812">Transmembrane</keyword>
<keyword evidence="2" id="KW-1133">Transmembrane helix</keyword>
<dbReference type="Proteomes" id="UP000093561">
    <property type="component" value="Unassembled WGS sequence"/>
</dbReference>
<evidence type="ECO:0000313" key="4">
    <source>
        <dbReference type="WBParaSite" id="mrna-Wban_01599"/>
    </source>
</evidence>
<protein>
    <submittedName>
        <fullName evidence="4">Uncharacterized protein</fullName>
    </submittedName>
</protein>
<keyword evidence="2" id="KW-0472">Membrane</keyword>
<evidence type="ECO:0000256" key="2">
    <source>
        <dbReference type="SAM" id="Phobius"/>
    </source>
</evidence>
<name>A0AAF5PJV0_WUCBA</name>
<sequence length="104" mass="11697">MDADVQTPLNLVTPPPPPPPPDNFETLGSDVVAQEQRLGFQQWVNLTFGRECTPILYVYFAGIAILGVITVGIIVIVGLRCNWHFVAAELKLKNCEFFRVRREK</sequence>
<organism evidence="3 4">
    <name type="scientific">Wuchereria bancrofti</name>
    <dbReference type="NCBI Taxonomy" id="6293"/>
    <lineage>
        <taxon>Eukaryota</taxon>
        <taxon>Metazoa</taxon>
        <taxon>Ecdysozoa</taxon>
        <taxon>Nematoda</taxon>
        <taxon>Chromadorea</taxon>
        <taxon>Rhabditida</taxon>
        <taxon>Spirurina</taxon>
        <taxon>Spiruromorpha</taxon>
        <taxon>Filarioidea</taxon>
        <taxon>Onchocercidae</taxon>
        <taxon>Wuchereria</taxon>
    </lineage>
</organism>
<accession>A0AAF5PJV0</accession>
<evidence type="ECO:0000256" key="1">
    <source>
        <dbReference type="SAM" id="MobiDB-lite"/>
    </source>
</evidence>
<feature type="transmembrane region" description="Helical" evidence="2">
    <location>
        <begin position="56"/>
        <end position="79"/>
    </location>
</feature>
<dbReference type="WBParaSite" id="mrna-Wban_01599">
    <property type="protein sequence ID" value="mrna-Wban_01599"/>
    <property type="gene ID" value="Wban_01599"/>
</dbReference>
<reference evidence="4" key="3">
    <citation type="submission" date="2024-02" db="UniProtKB">
        <authorList>
            <consortium name="WormBaseParasite"/>
        </authorList>
    </citation>
    <scope>IDENTIFICATION</scope>
    <source>
        <strain evidence="4">pt0022</strain>
    </source>
</reference>
<feature type="region of interest" description="Disordered" evidence="1">
    <location>
        <begin position="1"/>
        <end position="21"/>
    </location>
</feature>
<proteinExistence type="predicted"/>